<comment type="caution">
    <text evidence="2">The sequence shown here is derived from an EMBL/GenBank/DDBJ whole genome shotgun (WGS) entry which is preliminary data.</text>
</comment>
<protein>
    <submittedName>
        <fullName evidence="2">Uncharacterized protein</fullName>
    </submittedName>
</protein>
<evidence type="ECO:0000313" key="3">
    <source>
        <dbReference type="Proteomes" id="UP000054805"/>
    </source>
</evidence>
<gene>
    <name evidence="1" type="ORF">T4B_3787</name>
    <name evidence="2" type="ORF">T4C_5246</name>
</gene>
<keyword evidence="3" id="KW-1185">Reference proteome</keyword>
<dbReference type="Proteomes" id="UP000054826">
    <property type="component" value="Unassembled WGS sequence"/>
</dbReference>
<reference evidence="3 4" key="1">
    <citation type="submission" date="2015-01" db="EMBL/GenBank/DDBJ databases">
        <title>Evolution of Trichinella species and genotypes.</title>
        <authorList>
            <person name="Korhonen P.K."/>
            <person name="Edoardo P."/>
            <person name="Giuseppe L.R."/>
            <person name="Gasser R.B."/>
        </authorList>
    </citation>
    <scope>NUCLEOTIDE SEQUENCE [LARGE SCALE GENOMIC DNA]</scope>
    <source>
        <strain evidence="2">ISS176</strain>
        <strain evidence="1">ISS588</strain>
    </source>
</reference>
<evidence type="ECO:0000313" key="2">
    <source>
        <dbReference type="EMBL" id="KRZ41020.1"/>
    </source>
</evidence>
<proteinExistence type="predicted"/>
<dbReference type="Proteomes" id="UP000054805">
    <property type="component" value="Unassembled WGS sequence"/>
</dbReference>
<name>A0A0V1K1F1_TRIPS</name>
<evidence type="ECO:0000313" key="4">
    <source>
        <dbReference type="Proteomes" id="UP000054826"/>
    </source>
</evidence>
<organism evidence="2 4">
    <name type="scientific">Trichinella pseudospiralis</name>
    <name type="common">Parasitic roundworm</name>
    <dbReference type="NCBI Taxonomy" id="6337"/>
    <lineage>
        <taxon>Eukaryota</taxon>
        <taxon>Metazoa</taxon>
        <taxon>Ecdysozoa</taxon>
        <taxon>Nematoda</taxon>
        <taxon>Enoplea</taxon>
        <taxon>Dorylaimia</taxon>
        <taxon>Trichinellida</taxon>
        <taxon>Trichinellidae</taxon>
        <taxon>Trichinella</taxon>
    </lineage>
</organism>
<dbReference type="EMBL" id="JYDV01000022">
    <property type="protein sequence ID" value="KRZ41020.1"/>
    <property type="molecule type" value="Genomic_DNA"/>
</dbReference>
<evidence type="ECO:0000313" key="1">
    <source>
        <dbReference type="EMBL" id="KRZ26797.1"/>
    </source>
</evidence>
<accession>A0A0V1K1F1</accession>
<dbReference type="AlphaFoldDB" id="A0A0V1K1F1"/>
<dbReference type="EMBL" id="JYDS01000080">
    <property type="protein sequence ID" value="KRZ26797.1"/>
    <property type="molecule type" value="Genomic_DNA"/>
</dbReference>
<sequence>MVTTTTITTTATTTITGGGGSGGSGWLIDHFKQVFYTMGDKKVGEQPATMVNELRVNVVNNCSLGCRLLTPCTRFVDDDCRPLVFQVNFVPQCHYQTVHH</sequence>